<evidence type="ECO:0000313" key="2">
    <source>
        <dbReference type="Proteomes" id="UP000070224"/>
    </source>
</evidence>
<dbReference type="Proteomes" id="UP000070224">
    <property type="component" value="Unassembled WGS sequence"/>
</dbReference>
<sequence length="46" mass="5426">MLRHRTPSSPISLFKVLKQALRLITSIPLIQRRKKCYSREEKSAFP</sequence>
<name>A0A134BFF9_9PORP</name>
<keyword evidence="2" id="KW-1185">Reference proteome</keyword>
<protein>
    <submittedName>
        <fullName evidence="1">Uncharacterized protein</fullName>
    </submittedName>
</protein>
<organism evidence="1 2">
    <name type="scientific">Porphyromonas somerae</name>
    <dbReference type="NCBI Taxonomy" id="322095"/>
    <lineage>
        <taxon>Bacteria</taxon>
        <taxon>Pseudomonadati</taxon>
        <taxon>Bacteroidota</taxon>
        <taxon>Bacteroidia</taxon>
        <taxon>Bacteroidales</taxon>
        <taxon>Porphyromonadaceae</taxon>
        <taxon>Porphyromonas</taxon>
    </lineage>
</organism>
<proteinExistence type="predicted"/>
<dbReference type="AlphaFoldDB" id="A0A134BFF9"/>
<accession>A0A134BFF9</accession>
<dbReference type="PATRIC" id="fig|322095.3.peg.94"/>
<dbReference type="STRING" id="322095.HMPREF3185_00094"/>
<gene>
    <name evidence="1" type="ORF">HMPREF3185_00094</name>
</gene>
<evidence type="ECO:0000313" key="1">
    <source>
        <dbReference type="EMBL" id="KXB78681.1"/>
    </source>
</evidence>
<reference evidence="2" key="1">
    <citation type="submission" date="2016-01" db="EMBL/GenBank/DDBJ databases">
        <authorList>
            <person name="Mitreva M."/>
            <person name="Pepin K.H."/>
            <person name="Mihindukulasuriya K.A."/>
            <person name="Fulton R."/>
            <person name="Fronick C."/>
            <person name="O'Laughlin M."/>
            <person name="Miner T."/>
            <person name="Herter B."/>
            <person name="Rosa B.A."/>
            <person name="Cordes M."/>
            <person name="Tomlinson C."/>
            <person name="Wollam A."/>
            <person name="Palsikar V.B."/>
            <person name="Mardis E.R."/>
            <person name="Wilson R.K."/>
        </authorList>
    </citation>
    <scope>NUCLEOTIDE SEQUENCE [LARGE SCALE GENOMIC DNA]</scope>
    <source>
        <strain evidence="2">KA00683</strain>
    </source>
</reference>
<comment type="caution">
    <text evidence="1">The sequence shown here is derived from an EMBL/GenBank/DDBJ whole genome shotgun (WGS) entry which is preliminary data.</text>
</comment>
<dbReference type="EMBL" id="LSDK01000010">
    <property type="protein sequence ID" value="KXB78681.1"/>
    <property type="molecule type" value="Genomic_DNA"/>
</dbReference>